<organism evidence="2 3">
    <name type="scientific">Candidatus Roizmanbacteria bacterium RIFCSPHIGHO2_12_FULL_33_9</name>
    <dbReference type="NCBI Taxonomy" id="1802045"/>
    <lineage>
        <taxon>Bacteria</taxon>
        <taxon>Candidatus Roizmaniibacteriota</taxon>
    </lineage>
</organism>
<gene>
    <name evidence="2" type="ORF">A3F29_00950</name>
</gene>
<name>A0A1F7HGK8_9BACT</name>
<accession>A0A1F7HGK8</accession>
<comment type="caution">
    <text evidence="2">The sequence shown here is derived from an EMBL/GenBank/DDBJ whole genome shotgun (WGS) entry which is preliminary data.</text>
</comment>
<evidence type="ECO:0000313" key="3">
    <source>
        <dbReference type="Proteomes" id="UP000177199"/>
    </source>
</evidence>
<evidence type="ECO:0000256" key="1">
    <source>
        <dbReference type="SAM" id="MobiDB-lite"/>
    </source>
</evidence>
<sequence length="336" mass="38435">MMSGKQKLYFLLDKIDDARAIAPSGRPIVLHGANDLNNRFTQIELAQLLAKLQTDENVLRVLKIPYEVLGDEFLDPYADLDNGGYYIEILPTFNTYFLKIQQEPEYQEFTGKKPASQSQTSKSIFGSSLFDPRFANELEIQRLYKELAEVDKQIKIRREALAKAQSSINDNPLYSEATRVGHLAKLEQQAQTDIGNFIKQKETYLTELSLRKSDTQTSESSQVHSDPQKQKANTSYDPQKGVLDIEGKKVKFKKESFRAKLLELLLKDDKSRKKEWSCDEVIETIEGITDLDLIKDKQKKFYPACDGLSKFVAQKLSINDLLIFNKSTVQINSKYL</sequence>
<feature type="compositionally biased region" description="Polar residues" evidence="1">
    <location>
        <begin position="215"/>
        <end position="237"/>
    </location>
</feature>
<evidence type="ECO:0000313" key="2">
    <source>
        <dbReference type="EMBL" id="OGK30351.1"/>
    </source>
</evidence>
<dbReference type="EMBL" id="MFZV01000046">
    <property type="protein sequence ID" value="OGK30351.1"/>
    <property type="molecule type" value="Genomic_DNA"/>
</dbReference>
<reference evidence="2 3" key="1">
    <citation type="journal article" date="2016" name="Nat. Commun.">
        <title>Thousands of microbial genomes shed light on interconnected biogeochemical processes in an aquifer system.</title>
        <authorList>
            <person name="Anantharaman K."/>
            <person name="Brown C.T."/>
            <person name="Hug L.A."/>
            <person name="Sharon I."/>
            <person name="Castelle C.J."/>
            <person name="Probst A.J."/>
            <person name="Thomas B.C."/>
            <person name="Singh A."/>
            <person name="Wilkins M.J."/>
            <person name="Karaoz U."/>
            <person name="Brodie E.L."/>
            <person name="Williams K.H."/>
            <person name="Hubbard S.S."/>
            <person name="Banfield J.F."/>
        </authorList>
    </citation>
    <scope>NUCLEOTIDE SEQUENCE [LARGE SCALE GENOMIC DNA]</scope>
</reference>
<dbReference type="AlphaFoldDB" id="A0A1F7HGK8"/>
<feature type="region of interest" description="Disordered" evidence="1">
    <location>
        <begin position="213"/>
        <end position="238"/>
    </location>
</feature>
<protein>
    <submittedName>
        <fullName evidence="2">Uncharacterized protein</fullName>
    </submittedName>
</protein>
<proteinExistence type="predicted"/>
<dbReference type="Proteomes" id="UP000177199">
    <property type="component" value="Unassembled WGS sequence"/>
</dbReference>